<evidence type="ECO:0000256" key="12">
    <source>
        <dbReference type="PROSITE-ProRule" id="PRU00708"/>
    </source>
</evidence>
<evidence type="ECO:0000256" key="5">
    <source>
        <dbReference type="ARBA" id="ARBA00022845"/>
    </source>
</evidence>
<dbReference type="InterPro" id="IPR011990">
    <property type="entry name" value="TPR-like_helical_dom_sf"/>
</dbReference>
<evidence type="ECO:0000256" key="8">
    <source>
        <dbReference type="ARBA" id="ARBA00022980"/>
    </source>
</evidence>
<evidence type="ECO:0000256" key="1">
    <source>
        <dbReference type="ARBA" id="ARBA00004173"/>
    </source>
</evidence>
<evidence type="ECO:0000256" key="4">
    <source>
        <dbReference type="ARBA" id="ARBA00022737"/>
    </source>
</evidence>
<keyword evidence="6" id="KW-0694">RNA-binding</keyword>
<keyword evidence="5" id="KW-0810">Translation regulation</keyword>
<dbReference type="Pfam" id="PF22330">
    <property type="entry name" value="Rib_mS39_PPR"/>
    <property type="match status" value="1"/>
</dbReference>
<evidence type="ECO:0000256" key="10">
    <source>
        <dbReference type="ARBA" id="ARBA00023274"/>
    </source>
</evidence>
<evidence type="ECO:0000313" key="14">
    <source>
        <dbReference type="EMBL" id="CAH3178169.1"/>
    </source>
</evidence>
<dbReference type="Pfam" id="PF01535">
    <property type="entry name" value="PPR"/>
    <property type="match status" value="1"/>
</dbReference>
<comment type="similarity">
    <text evidence="2">Belongs to the mitochondrion-specific ribosomal protein mS39 family.</text>
</comment>
<organism evidence="14 15">
    <name type="scientific">Porites lobata</name>
    <dbReference type="NCBI Taxonomy" id="104759"/>
    <lineage>
        <taxon>Eukaryota</taxon>
        <taxon>Metazoa</taxon>
        <taxon>Cnidaria</taxon>
        <taxon>Anthozoa</taxon>
        <taxon>Hexacorallia</taxon>
        <taxon>Scleractinia</taxon>
        <taxon>Fungiina</taxon>
        <taxon>Poritidae</taxon>
        <taxon>Porites</taxon>
    </lineage>
</organism>
<comment type="caution">
    <text evidence="14">The sequence shown here is derived from an EMBL/GenBank/DDBJ whole genome shotgun (WGS) entry which is preliminary data.</text>
</comment>
<dbReference type="EMBL" id="CALNXK010000236">
    <property type="protein sequence ID" value="CAH3178169.1"/>
    <property type="molecule type" value="Genomic_DNA"/>
</dbReference>
<keyword evidence="4" id="KW-0677">Repeat</keyword>
<gene>
    <name evidence="14" type="ORF">PLOB_00020192</name>
</gene>
<dbReference type="NCBIfam" id="TIGR00756">
    <property type="entry name" value="PPR"/>
    <property type="match status" value="1"/>
</dbReference>
<protein>
    <recommendedName>
        <fullName evidence="11">Small ribosomal subunit protein mS39</fullName>
    </recommendedName>
</protein>
<dbReference type="PROSITE" id="PS51375">
    <property type="entry name" value="PPR"/>
    <property type="match status" value="1"/>
</dbReference>
<comment type="subcellular location">
    <subcellularLocation>
        <location evidence="1">Mitochondrion</location>
    </subcellularLocation>
</comment>
<keyword evidence="3" id="KW-0699">rRNA-binding</keyword>
<keyword evidence="7" id="KW-0809">Transit peptide</keyword>
<evidence type="ECO:0000256" key="9">
    <source>
        <dbReference type="ARBA" id="ARBA00023128"/>
    </source>
</evidence>
<feature type="region of interest" description="Disordered" evidence="13">
    <location>
        <begin position="206"/>
        <end position="225"/>
    </location>
</feature>
<evidence type="ECO:0000256" key="3">
    <source>
        <dbReference type="ARBA" id="ARBA00022730"/>
    </source>
</evidence>
<dbReference type="PANTHER" id="PTHR16276:SF1">
    <property type="entry name" value="SMALL RIBOSOMAL SUBUNIT PROTEIN MS39"/>
    <property type="match status" value="1"/>
</dbReference>
<dbReference type="Proteomes" id="UP001159405">
    <property type="component" value="Unassembled WGS sequence"/>
</dbReference>
<keyword evidence="8" id="KW-0689">Ribosomal protein</keyword>
<evidence type="ECO:0000256" key="11">
    <source>
        <dbReference type="ARBA" id="ARBA00035134"/>
    </source>
</evidence>
<dbReference type="InterPro" id="IPR055063">
    <property type="entry name" value="Rib_mS39_PPR"/>
</dbReference>
<dbReference type="Pfam" id="PF13041">
    <property type="entry name" value="PPR_2"/>
    <property type="match status" value="1"/>
</dbReference>
<evidence type="ECO:0000313" key="15">
    <source>
        <dbReference type="Proteomes" id="UP001159405"/>
    </source>
</evidence>
<dbReference type="InterPro" id="IPR002885">
    <property type="entry name" value="PPR_rpt"/>
</dbReference>
<keyword evidence="15" id="KW-1185">Reference proteome</keyword>
<dbReference type="Gene3D" id="1.25.40.10">
    <property type="entry name" value="Tetratricopeptide repeat domain"/>
    <property type="match status" value="2"/>
</dbReference>
<evidence type="ECO:0000256" key="13">
    <source>
        <dbReference type="SAM" id="MobiDB-lite"/>
    </source>
</evidence>
<keyword evidence="10" id="KW-0687">Ribonucleoprotein</keyword>
<evidence type="ECO:0000256" key="6">
    <source>
        <dbReference type="ARBA" id="ARBA00022884"/>
    </source>
</evidence>
<feature type="compositionally biased region" description="Acidic residues" evidence="13">
    <location>
        <begin position="210"/>
        <end position="220"/>
    </location>
</feature>
<dbReference type="InterPro" id="IPR037387">
    <property type="entry name" value="PTCD3"/>
</dbReference>
<feature type="repeat" description="PPR" evidence="12">
    <location>
        <begin position="269"/>
        <end position="303"/>
    </location>
</feature>
<reference evidence="14 15" key="1">
    <citation type="submission" date="2022-05" db="EMBL/GenBank/DDBJ databases">
        <authorList>
            <consortium name="Genoscope - CEA"/>
            <person name="William W."/>
        </authorList>
    </citation>
    <scope>NUCLEOTIDE SEQUENCE [LARGE SCALE GENOMIC DNA]</scope>
</reference>
<evidence type="ECO:0000256" key="2">
    <source>
        <dbReference type="ARBA" id="ARBA00008551"/>
    </source>
</evidence>
<accession>A0ABN8RHV7</accession>
<sequence>MAAMCNRCARKLYYVRTPLYPSVRLLCTAPSKSPSFEVSEEQSIGTSYAKNRDPLAVLKALASTVKPAPNLPNPEFIEDMFLLPRSKAKQEACLMAKQSGREAAAFVISRCPEMFPLREPNPMWITEDLVKKVTDVKTEKDLKGFIKVHDARNAILSYESLKEQGVEVSLNTQNQLLDLAANQLGNIPVELVLKPNMEEIKFDEKMQGGDPEEDNIESVDDVTGSDPDLIQQENTGKASSEMLASKTVTPEWRNDNYAMQMFQSMTTKNATTYEAMILGFIKYRCYRDAYDLFIEMRDHGHQASLFTYNLLFKAISRSNYIDSKWEKAQGLVKSMGEEPVVLPNLKTYNALMKVAVVSANEEISATELAFGLIRDMMAAGLEPSMETYNQLLRAEYIKYWETKKRKRLNDEPRMRMMISPEVLNKVITHLESLPQLPPLQDPEDAFFFRTAMSAALLCVDVKLAIRIYNLAEKQNNPAYLSEKQAPFYSAFLLTLTTAEADFNLLYNYYKEIVPDKFRPKEHIYTSLFNLASRTNNPGVVKRFYEDMRTHRVQLTTTVATALFRALGGTTDPEHIPSNLSTMLDVLRWMRMYRLEITHVIIAQLIRMYCKNDQLDEAWKALDMFKSTKIPVPIYSALNDILLKSMNDGDQDRVVQVFELMAKYGYNLNRKRRLTIYDVCKLPTSERKRIDIMFSDLSVLDERRRQHYSPKQEEQTQEFDLDSMKHLHHAKLLLKRLYLNSLTKRFSPQSVIKIQLVIFSIQLNRQPEVNAFPRH</sequence>
<keyword evidence="9" id="KW-0496">Mitochondrion</keyword>
<proteinExistence type="inferred from homology"/>
<evidence type="ECO:0000256" key="7">
    <source>
        <dbReference type="ARBA" id="ARBA00022946"/>
    </source>
</evidence>
<name>A0ABN8RHV7_9CNID</name>
<dbReference type="PANTHER" id="PTHR16276">
    <property type="entry name" value="PENTATRICOPEPTIDE REPEAT DOMAIN-CONTAINING PROTEIN 3"/>
    <property type="match status" value="1"/>
</dbReference>